<dbReference type="InterPro" id="IPR032557">
    <property type="entry name" value="DUF4935"/>
</dbReference>
<dbReference type="Proteomes" id="UP001198374">
    <property type="component" value="Unassembled WGS sequence"/>
</dbReference>
<name>A0ABS7YW87_9FIRM</name>
<accession>A0ABS7YW87</accession>
<dbReference type="EMBL" id="JAIWIY010000001">
    <property type="protein sequence ID" value="MCA2095928.1"/>
    <property type="molecule type" value="Genomic_DNA"/>
</dbReference>
<dbReference type="Gene3D" id="3.40.50.1010">
    <property type="entry name" value="5'-nuclease"/>
    <property type="match status" value="1"/>
</dbReference>
<gene>
    <name evidence="2" type="ORF">LDJ82_03255</name>
</gene>
<sequence>MNLFIDSNIWLSLYDFSDDNLSQFEKLKTYKDHKIKLFIPQQVVDEVYRNRDNKLNSTYKNFQLKIPKFPNFTKPYPEYNEFKDKMEDLDKKFNEWKDNIHKDIINNNLSADKTIEEFFNQDTILECSDDIIKKAYNRFTKGNPPGKNNSFGDAINWETLLKYGPNEDLYFITSDKDFVSDLSKNEFNYLLKKEWNNNKGGNIIFYSSLYSFFKDKLEDIELEISDAKGQLINNLLNSESFAYTHIVIKNLNEYSDWSYEEVYDLCNCVLQNDQVGRILLDYDVRDFYETILKSQNDDILYTYPFEDVANRIGVYPDNHFGETPMTVNEQPYEHFDY</sequence>
<keyword evidence="3" id="KW-1185">Reference proteome</keyword>
<dbReference type="InterPro" id="IPR029060">
    <property type="entry name" value="PIN-like_dom_sf"/>
</dbReference>
<dbReference type="RefSeq" id="WP_209773149.1">
    <property type="nucleotide sequence ID" value="NZ_JAGGLO010000003.1"/>
</dbReference>
<reference evidence="3" key="1">
    <citation type="submission" date="2023-07" db="EMBL/GenBank/DDBJ databases">
        <title>FDA dAtabase for Regulatory Grade micrObial Sequences (FDA-ARGOS): Supporting development and validation of Infectious Disease Dx tests.</title>
        <authorList>
            <person name="Sproer C."/>
            <person name="Gronow S."/>
            <person name="Severitt S."/>
            <person name="Schroder I."/>
            <person name="Tallon L."/>
            <person name="Sadzewicz L."/>
            <person name="Zhao X."/>
            <person name="Boylan J."/>
            <person name="Ott S."/>
            <person name="Bowen H."/>
            <person name="Vavikolanu K."/>
            <person name="Hazen T."/>
            <person name="Aluvathingal J."/>
            <person name="Nadendla S."/>
            <person name="Lowell S."/>
            <person name="Myers T."/>
            <person name="Yan Y."/>
        </authorList>
    </citation>
    <scope>NUCLEOTIDE SEQUENCE [LARGE SCALE GENOMIC DNA]</scope>
    <source>
        <strain evidence="3">FDAARGOS_1538</strain>
    </source>
</reference>
<evidence type="ECO:0000313" key="2">
    <source>
        <dbReference type="EMBL" id="MCA2095928.1"/>
    </source>
</evidence>
<feature type="domain" description="DUF4935" evidence="1">
    <location>
        <begin position="3"/>
        <end position="178"/>
    </location>
</feature>
<organism evidence="2 3">
    <name type="scientific">Anaerococcus degeneri</name>
    <dbReference type="NCBI Taxonomy" id="361500"/>
    <lineage>
        <taxon>Bacteria</taxon>
        <taxon>Bacillati</taxon>
        <taxon>Bacillota</taxon>
        <taxon>Tissierellia</taxon>
        <taxon>Tissierellales</taxon>
        <taxon>Peptoniphilaceae</taxon>
        <taxon>Anaerococcus</taxon>
    </lineage>
</organism>
<dbReference type="SUPFAM" id="SSF88723">
    <property type="entry name" value="PIN domain-like"/>
    <property type="match status" value="1"/>
</dbReference>
<protein>
    <submittedName>
        <fullName evidence="2">PIN domain-containing protein</fullName>
    </submittedName>
</protein>
<proteinExistence type="predicted"/>
<comment type="caution">
    <text evidence="2">The sequence shown here is derived from an EMBL/GenBank/DDBJ whole genome shotgun (WGS) entry which is preliminary data.</text>
</comment>
<dbReference type="CDD" id="cd09854">
    <property type="entry name" value="PIN_VapC-like"/>
    <property type="match status" value="1"/>
</dbReference>
<evidence type="ECO:0000259" key="1">
    <source>
        <dbReference type="Pfam" id="PF16289"/>
    </source>
</evidence>
<evidence type="ECO:0000313" key="3">
    <source>
        <dbReference type="Proteomes" id="UP001198374"/>
    </source>
</evidence>
<dbReference type="Pfam" id="PF16289">
    <property type="entry name" value="PIN_12"/>
    <property type="match status" value="1"/>
</dbReference>